<dbReference type="EMBL" id="OZ020110">
    <property type="protein sequence ID" value="CAK9262704.1"/>
    <property type="molecule type" value="Genomic_DNA"/>
</dbReference>
<sequence>MQQRDITSSSVIMAPARITCVMQLDLFRVYKVIAILVACTCTSNCIAAQTTNIFTNVASVPVGLTLTVADRASSLPAVPLETDNFMFSLEGGPCRLTIRHLYSDITSWLLWNANYFVKPLTLAPGRKCTLEFTTTGDLQLLAGNTLIWHSGTAGKGVTTMSLATVGDYGNLRLLDAENRTVWQSFDYPEFAIIPTQKFRPGQTLVAPTTLPTGAFSGGVYSLEFQNGDLRLYSNFGSGPKLYWSLQEKLFHGDLSSVAYAAMVPNVGGLGLFRSDGSIVFSTPALPPFDSSAHDNYLSVDADGNLRTYYLVKGLFWDAYYQVLETGCEYPSFCGAYGICSNNQTCTCPTSFKPINATDLTQGCRRPGSPIACSSSTPKKFLKLTGYDYVYNQYSQPLQVPVSKCNQLCLQDCSCVAYFYYSKASSCFLIDGELRTIQKISDSTKLAFIKVQHEINGGELRIIQKTSGFL</sequence>
<dbReference type="PANTHER" id="PTHR47976:SF115">
    <property type="entry name" value="RECEPTOR-LIKE SERINE_THREONINE-PROTEIN KINASE"/>
    <property type="match status" value="1"/>
</dbReference>
<dbReference type="InterPro" id="IPR051343">
    <property type="entry name" value="G-type_lectin_kinases/EP1-like"/>
</dbReference>
<dbReference type="Gene3D" id="2.90.10.30">
    <property type="match status" value="1"/>
</dbReference>
<dbReference type="Gene3D" id="2.90.10.10">
    <property type="entry name" value="Bulb-type lectin domain"/>
    <property type="match status" value="1"/>
</dbReference>
<dbReference type="InterPro" id="IPR035446">
    <property type="entry name" value="SLSG/EP1"/>
</dbReference>
<dbReference type="Pfam" id="PF08276">
    <property type="entry name" value="PAN_2"/>
    <property type="match status" value="1"/>
</dbReference>
<comment type="function">
    <text evidence="1">Involved in sporophytic self-incompatibility system (the inability of flowering plants to achieve self-fertilization).</text>
</comment>
<feature type="domain" description="Apple" evidence="5">
    <location>
        <begin position="372"/>
        <end position="452"/>
    </location>
</feature>
<accession>A0ABP0W7B2</accession>
<dbReference type="PROSITE" id="PS50948">
    <property type="entry name" value="PAN"/>
    <property type="match status" value="1"/>
</dbReference>
<dbReference type="PANTHER" id="PTHR47976">
    <property type="entry name" value="G-TYPE LECTIN S-RECEPTOR-LIKE SERINE/THREONINE-PROTEIN KINASE SD2-5"/>
    <property type="match status" value="1"/>
</dbReference>
<gene>
    <name evidence="6" type="ORF">CSSPJE1EN1_LOCUS8182</name>
</gene>
<dbReference type="Proteomes" id="UP001497444">
    <property type="component" value="Chromosome 15"/>
</dbReference>
<evidence type="ECO:0000313" key="6">
    <source>
        <dbReference type="EMBL" id="CAK9262704.1"/>
    </source>
</evidence>
<evidence type="ECO:0000259" key="4">
    <source>
        <dbReference type="PROSITE" id="PS50927"/>
    </source>
</evidence>
<dbReference type="SMART" id="SM00108">
    <property type="entry name" value="B_lectin"/>
    <property type="match status" value="1"/>
</dbReference>
<dbReference type="InterPro" id="IPR000858">
    <property type="entry name" value="S_locus_glycoprot_dom"/>
</dbReference>
<dbReference type="InterPro" id="IPR036426">
    <property type="entry name" value="Bulb-type_lectin_dom_sf"/>
</dbReference>
<dbReference type="PROSITE" id="PS50927">
    <property type="entry name" value="BULB_LECTIN"/>
    <property type="match status" value="1"/>
</dbReference>
<dbReference type="Pfam" id="PF01453">
    <property type="entry name" value="B_lectin"/>
    <property type="match status" value="1"/>
</dbReference>
<evidence type="ECO:0000256" key="1">
    <source>
        <dbReference type="ARBA" id="ARBA00003061"/>
    </source>
</evidence>
<dbReference type="SUPFAM" id="SSF51110">
    <property type="entry name" value="alpha-D-mannose-specific plant lectins"/>
    <property type="match status" value="1"/>
</dbReference>
<keyword evidence="7" id="KW-1185">Reference proteome</keyword>
<dbReference type="Pfam" id="PF00954">
    <property type="entry name" value="S_locus_glycop"/>
    <property type="match status" value="1"/>
</dbReference>
<keyword evidence="3" id="KW-1015">Disulfide bond</keyword>
<feature type="domain" description="Bulb-type lectin" evidence="4">
    <location>
        <begin position="51"/>
        <end position="186"/>
    </location>
</feature>
<keyword evidence="2" id="KW-0732">Signal</keyword>
<evidence type="ECO:0000256" key="3">
    <source>
        <dbReference type="ARBA" id="ARBA00023157"/>
    </source>
</evidence>
<protein>
    <submittedName>
        <fullName evidence="6">Uncharacterized protein</fullName>
    </submittedName>
</protein>
<reference evidence="6" key="1">
    <citation type="submission" date="2024-02" db="EMBL/GenBank/DDBJ databases">
        <authorList>
            <consortium name="ELIXIR-Norway"/>
            <consortium name="Elixir Norway"/>
        </authorList>
    </citation>
    <scope>NUCLEOTIDE SEQUENCE</scope>
</reference>
<dbReference type="InterPro" id="IPR001480">
    <property type="entry name" value="Bulb-type_lectin_dom"/>
</dbReference>
<name>A0ABP0W7B2_9BRYO</name>
<dbReference type="SUPFAM" id="SSF57414">
    <property type="entry name" value="Hairpin loop containing domain-like"/>
    <property type="match status" value="1"/>
</dbReference>
<evidence type="ECO:0000256" key="2">
    <source>
        <dbReference type="ARBA" id="ARBA00022729"/>
    </source>
</evidence>
<evidence type="ECO:0000313" key="7">
    <source>
        <dbReference type="Proteomes" id="UP001497444"/>
    </source>
</evidence>
<dbReference type="PIRSF" id="PIRSF002686">
    <property type="entry name" value="SLG"/>
    <property type="match status" value="1"/>
</dbReference>
<evidence type="ECO:0000259" key="5">
    <source>
        <dbReference type="PROSITE" id="PS50948"/>
    </source>
</evidence>
<organism evidence="6 7">
    <name type="scientific">Sphagnum jensenii</name>
    <dbReference type="NCBI Taxonomy" id="128206"/>
    <lineage>
        <taxon>Eukaryota</taxon>
        <taxon>Viridiplantae</taxon>
        <taxon>Streptophyta</taxon>
        <taxon>Embryophyta</taxon>
        <taxon>Bryophyta</taxon>
        <taxon>Sphagnophytina</taxon>
        <taxon>Sphagnopsida</taxon>
        <taxon>Sphagnales</taxon>
        <taxon>Sphagnaceae</taxon>
        <taxon>Sphagnum</taxon>
    </lineage>
</organism>
<proteinExistence type="predicted"/>
<dbReference type="InterPro" id="IPR003609">
    <property type="entry name" value="Pan_app"/>
</dbReference>
<dbReference type="CDD" id="cd01098">
    <property type="entry name" value="PAN_AP_plant"/>
    <property type="match status" value="1"/>
</dbReference>